<keyword evidence="5" id="KW-0378">Hydrolase</keyword>
<organism evidence="9 10">
    <name type="scientific">Trichobilharzia regenti</name>
    <name type="common">Nasal bird schistosome</name>
    <dbReference type="NCBI Taxonomy" id="157069"/>
    <lineage>
        <taxon>Eukaryota</taxon>
        <taxon>Metazoa</taxon>
        <taxon>Spiralia</taxon>
        <taxon>Lophotrochozoa</taxon>
        <taxon>Platyhelminthes</taxon>
        <taxon>Trematoda</taxon>
        <taxon>Digenea</taxon>
        <taxon>Strigeidida</taxon>
        <taxon>Schistosomatoidea</taxon>
        <taxon>Schistosomatidae</taxon>
        <taxon>Trichobilharzia</taxon>
    </lineage>
</organism>
<evidence type="ECO:0000256" key="6">
    <source>
        <dbReference type="ARBA" id="ARBA00023157"/>
    </source>
</evidence>
<comment type="catalytic activity">
    <reaction evidence="1">
        <text>a phosphate monoester + H2O = an alcohol + phosphate</text>
        <dbReference type="Rhea" id="RHEA:15017"/>
        <dbReference type="ChEBI" id="CHEBI:15377"/>
        <dbReference type="ChEBI" id="CHEBI:30879"/>
        <dbReference type="ChEBI" id="CHEBI:43474"/>
        <dbReference type="ChEBI" id="CHEBI:67140"/>
        <dbReference type="EC" id="3.1.3.2"/>
    </reaction>
</comment>
<dbReference type="CDD" id="cd07061">
    <property type="entry name" value="HP_HAP_like"/>
    <property type="match status" value="1"/>
</dbReference>
<evidence type="ECO:0000256" key="4">
    <source>
        <dbReference type="ARBA" id="ARBA00022729"/>
    </source>
</evidence>
<keyword evidence="6" id="KW-1015">Disulfide bond</keyword>
<dbReference type="PANTHER" id="PTHR11567">
    <property type="entry name" value="ACID PHOSPHATASE-RELATED"/>
    <property type="match status" value="1"/>
</dbReference>
<name>A0AA85KHF5_TRIRE</name>
<proteinExistence type="inferred from homology"/>
<reference evidence="10" key="2">
    <citation type="submission" date="2023-11" db="UniProtKB">
        <authorList>
            <consortium name="WormBaseParasite"/>
        </authorList>
    </citation>
    <scope>IDENTIFICATION</scope>
</reference>
<evidence type="ECO:0000256" key="5">
    <source>
        <dbReference type="ARBA" id="ARBA00022801"/>
    </source>
</evidence>
<dbReference type="GO" id="GO:0003993">
    <property type="term" value="F:acid phosphatase activity"/>
    <property type="evidence" value="ECO:0007669"/>
    <property type="project" value="UniProtKB-EC"/>
</dbReference>
<keyword evidence="8" id="KW-0812">Transmembrane</keyword>
<sequence length="469" mass="53650">MLIVDWPPNLVHSNHVYIQMCLTRLVIILLSVLTEISVQEAHVSNKPSTDSRGYHLNNDLRHLHILFRHGDRSPIVDIPAILPNFSSVWSQGFGQLTDEGIQQHFVLGRWLRSKYSGFIPDKYNGSDYYVRSTDVDRTLMSAMANSAGFYNLSHSPLANYGVNWSPVPVHTKPQVTDALLGISPCPLRDKLQREQMNSVSSVEFESQHSKLFNKLTSVYKIGQVNRHNVWEISDLITCMLAHNLTLPEWCTKELLDELHEVSQFYWVQKFASSSDIIRLEIGVFLDSFVKHIRSVIYGGNLNMTEGHTLSTNHIMVYSAHDTDVTYLLAGLGVYDNQTINYASTVILELYGPEKSNKESDYRLKLLYKKGWTDDKGEYLTFPACKGQPGTSGCPVNLVFEQIKPLLIDRESFYNLCSLNQPDNSYRIHPVLLVLLGALISTVVLLMLFWYYTFRRRRYHNLDAMEQPVL</sequence>
<evidence type="ECO:0000256" key="3">
    <source>
        <dbReference type="ARBA" id="ARBA00012646"/>
    </source>
</evidence>
<evidence type="ECO:0000313" key="10">
    <source>
        <dbReference type="WBParaSite" id="TREG1_88120.2"/>
    </source>
</evidence>
<keyword evidence="8" id="KW-1133">Transmembrane helix</keyword>
<dbReference type="InterPro" id="IPR033379">
    <property type="entry name" value="Acid_Pase_AS"/>
</dbReference>
<dbReference type="EC" id="3.1.3.2" evidence="3"/>
<feature type="transmembrane region" description="Helical" evidence="8">
    <location>
        <begin position="430"/>
        <end position="451"/>
    </location>
</feature>
<evidence type="ECO:0000256" key="8">
    <source>
        <dbReference type="SAM" id="Phobius"/>
    </source>
</evidence>
<dbReference type="InterPro" id="IPR050645">
    <property type="entry name" value="Histidine_acid_phosphatase"/>
</dbReference>
<protein>
    <recommendedName>
        <fullName evidence="3">acid phosphatase</fullName>
        <ecNumber evidence="3">3.1.3.2</ecNumber>
    </recommendedName>
</protein>
<evidence type="ECO:0000256" key="2">
    <source>
        <dbReference type="ARBA" id="ARBA00005375"/>
    </source>
</evidence>
<reference evidence="9" key="1">
    <citation type="submission" date="2022-06" db="EMBL/GenBank/DDBJ databases">
        <authorList>
            <person name="Berger JAMES D."/>
            <person name="Berger JAMES D."/>
        </authorList>
    </citation>
    <scope>NUCLEOTIDE SEQUENCE [LARGE SCALE GENOMIC DNA]</scope>
</reference>
<dbReference type="SUPFAM" id="SSF53254">
    <property type="entry name" value="Phosphoglycerate mutase-like"/>
    <property type="match status" value="1"/>
</dbReference>
<dbReference type="Proteomes" id="UP000050795">
    <property type="component" value="Unassembled WGS sequence"/>
</dbReference>
<dbReference type="WBParaSite" id="TREG1_88120.2">
    <property type="protein sequence ID" value="TREG1_88120.2"/>
    <property type="gene ID" value="TREG1_88120"/>
</dbReference>
<keyword evidence="4" id="KW-0732">Signal</keyword>
<keyword evidence="9" id="KW-1185">Reference proteome</keyword>
<dbReference type="Pfam" id="PF00328">
    <property type="entry name" value="His_Phos_2"/>
    <property type="match status" value="1"/>
</dbReference>
<evidence type="ECO:0000313" key="9">
    <source>
        <dbReference type="Proteomes" id="UP000050795"/>
    </source>
</evidence>
<evidence type="ECO:0000256" key="1">
    <source>
        <dbReference type="ARBA" id="ARBA00000032"/>
    </source>
</evidence>
<dbReference type="InterPro" id="IPR029033">
    <property type="entry name" value="His_PPase_superfam"/>
</dbReference>
<keyword evidence="8" id="KW-0472">Membrane</keyword>
<dbReference type="Gene3D" id="3.40.50.1240">
    <property type="entry name" value="Phosphoglycerate mutase-like"/>
    <property type="match status" value="1"/>
</dbReference>
<comment type="similarity">
    <text evidence="2">Belongs to the histidine acid phosphatase family.</text>
</comment>
<accession>A0AA85KHF5</accession>
<dbReference type="PROSITE" id="PS00616">
    <property type="entry name" value="HIS_ACID_PHOSPHAT_1"/>
    <property type="match status" value="1"/>
</dbReference>
<keyword evidence="7" id="KW-0325">Glycoprotein</keyword>
<dbReference type="PANTHER" id="PTHR11567:SF211">
    <property type="entry name" value="PROSTATIC ACID PHOSPHATASE"/>
    <property type="match status" value="1"/>
</dbReference>
<dbReference type="InterPro" id="IPR000560">
    <property type="entry name" value="His_Pase_clade-2"/>
</dbReference>
<dbReference type="AlphaFoldDB" id="A0AA85KHF5"/>
<evidence type="ECO:0000256" key="7">
    <source>
        <dbReference type="ARBA" id="ARBA00023180"/>
    </source>
</evidence>